<sequence>MSSLTDQILDRFATGETLDRAQLAIDANYDSVGRALRQLVDDGKLIRMGRGRYKKALRKGAVSAATIADSIRRQIDRSKRNVFLRGDFSKLGRSYDAVGRALRQLTEQGRLVQIGHGLYAKAERSPFTGKPAPIVGIGRLATEALARLGKPVARSTSDRAYSSGRSTQVPTGRKVAVSDRVRRRIGYDGNYVVFERA</sequence>
<gene>
    <name evidence="3" type="ORF">FRZ32_13210</name>
</gene>
<evidence type="ECO:0000259" key="2">
    <source>
        <dbReference type="Pfam" id="PF13338"/>
    </source>
</evidence>
<dbReference type="OrthoDB" id="583588at2"/>
<reference evidence="3 4" key="1">
    <citation type="journal article" date="2015" name="J. Microbiol.">
        <title>Sphingosinicella ginsenosidimutans sp. nov., with ginsenoside converting activity.</title>
        <authorList>
            <person name="Kim J.K."/>
            <person name="Kang M.S."/>
            <person name="Park S.C."/>
            <person name="Kim K.M."/>
            <person name="Choi K."/>
            <person name="Yoon M.H."/>
            <person name="Im W.T."/>
        </authorList>
    </citation>
    <scope>NUCLEOTIDE SEQUENCE [LARGE SCALE GENOMIC DNA]</scope>
    <source>
        <strain evidence="3 4">BS-11</strain>
    </source>
</reference>
<evidence type="ECO:0000256" key="1">
    <source>
        <dbReference type="SAM" id="MobiDB-lite"/>
    </source>
</evidence>
<feature type="compositionally biased region" description="Polar residues" evidence="1">
    <location>
        <begin position="156"/>
        <end position="170"/>
    </location>
</feature>
<name>A0A5C6TVZ4_9SPHN</name>
<protein>
    <recommendedName>
        <fullName evidence="2">AbiEi antitoxin N-terminal domain-containing protein</fullName>
    </recommendedName>
</protein>
<dbReference type="InterPro" id="IPR025159">
    <property type="entry name" value="AbiEi_N"/>
</dbReference>
<dbReference type="Pfam" id="PF13338">
    <property type="entry name" value="AbiEi_4"/>
    <property type="match status" value="1"/>
</dbReference>
<feature type="domain" description="AbiEi antitoxin N-terminal" evidence="2">
    <location>
        <begin position="75"/>
        <end position="120"/>
    </location>
</feature>
<dbReference type="EMBL" id="VOQQ01000001">
    <property type="protein sequence ID" value="TXC64527.1"/>
    <property type="molecule type" value="Genomic_DNA"/>
</dbReference>
<accession>A0A5C6TVZ4</accession>
<proteinExistence type="predicted"/>
<dbReference type="Proteomes" id="UP000321249">
    <property type="component" value="Unassembled WGS sequence"/>
</dbReference>
<dbReference type="RefSeq" id="WP_147043950.1">
    <property type="nucleotide sequence ID" value="NZ_BAABIR010000001.1"/>
</dbReference>
<keyword evidence="4" id="KW-1185">Reference proteome</keyword>
<evidence type="ECO:0000313" key="3">
    <source>
        <dbReference type="EMBL" id="TXC64527.1"/>
    </source>
</evidence>
<comment type="caution">
    <text evidence="3">The sequence shown here is derived from an EMBL/GenBank/DDBJ whole genome shotgun (WGS) entry which is preliminary data.</text>
</comment>
<dbReference type="AlphaFoldDB" id="A0A5C6TVZ4"/>
<feature type="region of interest" description="Disordered" evidence="1">
    <location>
        <begin position="156"/>
        <end position="175"/>
    </location>
</feature>
<organism evidence="3 4">
    <name type="scientific">Allosphingosinicella ginsenosidimutans</name>
    <dbReference type="NCBI Taxonomy" id="1176539"/>
    <lineage>
        <taxon>Bacteria</taxon>
        <taxon>Pseudomonadati</taxon>
        <taxon>Pseudomonadota</taxon>
        <taxon>Alphaproteobacteria</taxon>
        <taxon>Sphingomonadales</taxon>
        <taxon>Sphingomonadaceae</taxon>
        <taxon>Allosphingosinicella</taxon>
    </lineage>
</organism>
<evidence type="ECO:0000313" key="4">
    <source>
        <dbReference type="Proteomes" id="UP000321249"/>
    </source>
</evidence>